<dbReference type="Proteomes" id="UP000266841">
    <property type="component" value="Unassembled WGS sequence"/>
</dbReference>
<feature type="region of interest" description="Disordered" evidence="1">
    <location>
        <begin position="91"/>
        <end position="142"/>
    </location>
</feature>
<evidence type="ECO:0000313" key="2">
    <source>
        <dbReference type="EMBL" id="EJK77456.1"/>
    </source>
</evidence>
<sequence length="142" mass="15213">MDEMQKKRMRKKNKDEEANIPEEGGHNNGGICFKAGQISMLVEPLNSYQRPDNSEHLITRATNQQGSAPGPSLYIACGTCGQKNEANLSPPSFCPRRGPGGGVGQSCSRDSGGGSTEGRAEGLWGNREAWQDLDSPGDYEGV</sequence>
<evidence type="ECO:0000313" key="3">
    <source>
        <dbReference type="Proteomes" id="UP000266841"/>
    </source>
</evidence>
<comment type="caution">
    <text evidence="2">The sequence shown here is derived from an EMBL/GenBank/DDBJ whole genome shotgun (WGS) entry which is preliminary data.</text>
</comment>
<feature type="region of interest" description="Disordered" evidence="1">
    <location>
        <begin position="47"/>
        <end position="69"/>
    </location>
</feature>
<keyword evidence="3" id="KW-1185">Reference proteome</keyword>
<evidence type="ECO:0000256" key="1">
    <source>
        <dbReference type="SAM" id="MobiDB-lite"/>
    </source>
</evidence>
<reference evidence="2 3" key="1">
    <citation type="journal article" date="2012" name="Genome Biol.">
        <title>Genome and low-iron response of an oceanic diatom adapted to chronic iron limitation.</title>
        <authorList>
            <person name="Lommer M."/>
            <person name="Specht M."/>
            <person name="Roy A.S."/>
            <person name="Kraemer L."/>
            <person name="Andreson R."/>
            <person name="Gutowska M.A."/>
            <person name="Wolf J."/>
            <person name="Bergner S.V."/>
            <person name="Schilhabel M.B."/>
            <person name="Klostermeier U.C."/>
            <person name="Beiko R.G."/>
            <person name="Rosenstiel P."/>
            <person name="Hippler M."/>
            <person name="Laroche J."/>
        </authorList>
    </citation>
    <scope>NUCLEOTIDE SEQUENCE [LARGE SCALE GENOMIC DNA]</scope>
    <source>
        <strain evidence="2 3">CCMP1005</strain>
    </source>
</reference>
<feature type="region of interest" description="Disordered" evidence="1">
    <location>
        <begin position="1"/>
        <end position="31"/>
    </location>
</feature>
<name>K0TNW1_THAOC</name>
<gene>
    <name evidence="2" type="ORF">THAOC_00714</name>
</gene>
<proteinExistence type="predicted"/>
<organism evidence="2 3">
    <name type="scientific">Thalassiosira oceanica</name>
    <name type="common">Marine diatom</name>
    <dbReference type="NCBI Taxonomy" id="159749"/>
    <lineage>
        <taxon>Eukaryota</taxon>
        <taxon>Sar</taxon>
        <taxon>Stramenopiles</taxon>
        <taxon>Ochrophyta</taxon>
        <taxon>Bacillariophyta</taxon>
        <taxon>Coscinodiscophyceae</taxon>
        <taxon>Thalassiosirophycidae</taxon>
        <taxon>Thalassiosirales</taxon>
        <taxon>Thalassiosiraceae</taxon>
        <taxon>Thalassiosira</taxon>
    </lineage>
</organism>
<dbReference type="AlphaFoldDB" id="K0TNW1"/>
<accession>K0TNW1</accession>
<dbReference type="EMBL" id="AGNL01000853">
    <property type="protein sequence ID" value="EJK77456.1"/>
    <property type="molecule type" value="Genomic_DNA"/>
</dbReference>
<protein>
    <submittedName>
        <fullName evidence="2">Uncharacterized protein</fullName>
    </submittedName>
</protein>